<organism evidence="1 2">
    <name type="scientific">Anoxybacterium hadale</name>
    <dbReference type="NCBI Taxonomy" id="3408580"/>
    <lineage>
        <taxon>Bacteria</taxon>
        <taxon>Bacillati</taxon>
        <taxon>Bacillota</taxon>
        <taxon>Clostridia</taxon>
        <taxon>Peptostreptococcales</taxon>
        <taxon>Anaerovoracaceae</taxon>
        <taxon>Anoxybacterium</taxon>
    </lineage>
</organism>
<evidence type="ECO:0000313" key="2">
    <source>
        <dbReference type="Proteomes" id="UP000594014"/>
    </source>
</evidence>
<dbReference type="Proteomes" id="UP000594014">
    <property type="component" value="Chromosome"/>
</dbReference>
<sequence>MLHYLKKQWKRITKRHKYQGEAIKICLIYFVLGFLWIYFSDRIVYFLAPNDLLEVNTYKGWVYVIVTTMILYVLIQSLLKKVEKSEQENLYLSFYDVLTGLYNRRYYETQIQHFDVAENLPLSVIIADVNGLKMINDAFGHQSGDQLLKKAADVIKRVCPAVDTIARWGGDEFVIFLTNTSYEEAERMVEEIKVGCSQENVNRVRVSLSLGWDTKVSSDIALAEVMINAENEMYQNKIIQNEGLRGNIINTIVTTLYEKNPREEEHSQRVGDVAQKIGEAIGLSSIETSKLKVIGHLHDIGKIGIEEGILNKAGRLTEREQEEIRRHPEIGYRILSSSAEMLDLANCVLAHHERWDGLGYPRGLVGDEIPLEARIIALADSYDAMSSERPYRKALNEDVILHEIRKNAGRQFDPNIARAFVERVLKKSWENVK</sequence>
<proteinExistence type="predicted"/>
<gene>
    <name evidence="1" type="ORF">FRZ06_19585</name>
</gene>
<name>A0ACD1AGF9_9FIRM</name>
<keyword evidence="2" id="KW-1185">Reference proteome</keyword>
<reference evidence="1" key="1">
    <citation type="submission" date="2019-08" db="EMBL/GenBank/DDBJ databases">
        <title>Genome sequence of Clostridiales bacterium MT110.</title>
        <authorList>
            <person name="Cao J."/>
        </authorList>
    </citation>
    <scope>NUCLEOTIDE SEQUENCE</scope>
    <source>
        <strain evidence="1">MT110</strain>
    </source>
</reference>
<dbReference type="EMBL" id="CP042469">
    <property type="protein sequence ID" value="QOX65398.1"/>
    <property type="molecule type" value="Genomic_DNA"/>
</dbReference>
<protein>
    <submittedName>
        <fullName evidence="1">Diguanylate cyclase</fullName>
    </submittedName>
</protein>
<accession>A0ACD1AGF9</accession>
<evidence type="ECO:0000313" key="1">
    <source>
        <dbReference type="EMBL" id="QOX65398.1"/>
    </source>
</evidence>